<dbReference type="Gene3D" id="2.70.98.50">
    <property type="entry name" value="putative glycoside hydrolase family protein from bacillus halodurans"/>
    <property type="match status" value="1"/>
</dbReference>
<dbReference type="Proteomes" id="UP000245202">
    <property type="component" value="Unassembled WGS sequence"/>
</dbReference>
<organism evidence="2 3">
    <name type="scientific">Paenibacillus agaridevorans</name>
    <dbReference type="NCBI Taxonomy" id="171404"/>
    <lineage>
        <taxon>Bacteria</taxon>
        <taxon>Bacillati</taxon>
        <taxon>Bacillota</taxon>
        <taxon>Bacilli</taxon>
        <taxon>Bacillales</taxon>
        <taxon>Paenibacillaceae</taxon>
        <taxon>Paenibacillus</taxon>
    </lineage>
</organism>
<dbReference type="AlphaFoldDB" id="A0A2R5EVD8"/>
<dbReference type="PANTHER" id="PTHR31084">
    <property type="entry name" value="ALPHA-L-FUCOSIDASE 2"/>
    <property type="match status" value="1"/>
</dbReference>
<feature type="non-terminal residue" evidence="2">
    <location>
        <position position="133"/>
    </location>
</feature>
<keyword evidence="3" id="KW-1185">Reference proteome</keyword>
<gene>
    <name evidence="2" type="ORF">PAT3040_05270</name>
</gene>
<accession>A0A2R5EVD8</accession>
<evidence type="ECO:0000313" key="3">
    <source>
        <dbReference type="Proteomes" id="UP000245202"/>
    </source>
</evidence>
<dbReference type="RefSeq" id="WP_146200562.1">
    <property type="nucleotide sequence ID" value="NZ_BDQX01000333.1"/>
</dbReference>
<name>A0A2R5EVD8_9BACL</name>
<dbReference type="GO" id="GO:0004560">
    <property type="term" value="F:alpha-L-fucosidase activity"/>
    <property type="evidence" value="ECO:0007669"/>
    <property type="project" value="TreeGrafter"/>
</dbReference>
<evidence type="ECO:0000313" key="2">
    <source>
        <dbReference type="EMBL" id="GBG10527.1"/>
    </source>
</evidence>
<dbReference type="PANTHER" id="PTHR31084:SF0">
    <property type="entry name" value="ALPHA-L-FUCOSIDASE 2"/>
    <property type="match status" value="1"/>
</dbReference>
<dbReference type="Pfam" id="PF14498">
    <property type="entry name" value="Glyco_hyd_65N_2"/>
    <property type="match status" value="1"/>
</dbReference>
<evidence type="ECO:0000259" key="1">
    <source>
        <dbReference type="Pfam" id="PF14498"/>
    </source>
</evidence>
<reference evidence="2 3" key="1">
    <citation type="submission" date="2017-08" db="EMBL/GenBank/DDBJ databases">
        <title>Substantial Increase in Enzyme Production by Combined Drug-Resistance Mutations in Paenibacillus agaridevorans.</title>
        <authorList>
            <person name="Tanaka Y."/>
            <person name="Funane K."/>
            <person name="Hosaka T."/>
            <person name="Shiwa Y."/>
            <person name="Fujita N."/>
            <person name="Miyazaki T."/>
            <person name="Yoshikawa H."/>
            <person name="Murakami K."/>
            <person name="Kasahara K."/>
            <person name="Inaoka T."/>
            <person name="Hiraga Y."/>
            <person name="Ochi K."/>
        </authorList>
    </citation>
    <scope>NUCLEOTIDE SEQUENCE [LARGE SCALE GENOMIC DNA]</scope>
    <source>
        <strain evidence="2 3">T-3040</strain>
    </source>
</reference>
<comment type="caution">
    <text evidence="2">The sequence shown here is derived from an EMBL/GenBank/DDBJ whole genome shotgun (WGS) entry which is preliminary data.</text>
</comment>
<dbReference type="InterPro" id="IPR027414">
    <property type="entry name" value="GH95_N_dom"/>
</dbReference>
<feature type="domain" description="Glycosyl hydrolase family 95 N-terminal" evidence="1">
    <location>
        <begin position="10"/>
        <end position="132"/>
    </location>
</feature>
<dbReference type="EMBL" id="BDQX01000333">
    <property type="protein sequence ID" value="GBG10527.1"/>
    <property type="molecule type" value="Genomic_DNA"/>
</dbReference>
<protein>
    <submittedName>
        <fullName evidence="2">Putative alpha-L-fucosidase</fullName>
    </submittedName>
</protein>
<sequence>MNKERKHWRLWYDRPAVQWTEALPVGNGKLGGMVYGGIHEERIGLNEETVWSGKPHYDTSPGLLQSIGEVRRLLFEGSYREAHELAEKHMKTPLNPHYGHYQPLGDLYIQLPLPSGEVTGYMRELDLNQGACR</sequence>
<proteinExistence type="predicted"/>